<keyword evidence="2" id="KW-1185">Reference proteome</keyword>
<dbReference type="AlphaFoldDB" id="A0A7J8LEU1"/>
<reference evidence="1 2" key="1">
    <citation type="journal article" date="2019" name="Genome Biol. Evol.">
        <title>Insights into the evolution of the New World diploid cottons (Gossypium, subgenus Houzingenia) based on genome sequencing.</title>
        <authorList>
            <person name="Grover C.E."/>
            <person name="Arick M.A. 2nd"/>
            <person name="Thrash A."/>
            <person name="Conover J.L."/>
            <person name="Sanders W.S."/>
            <person name="Peterson D.G."/>
            <person name="Frelichowski J.E."/>
            <person name="Scheffler J.A."/>
            <person name="Scheffler B.E."/>
            <person name="Wendel J.F."/>
        </authorList>
    </citation>
    <scope>NUCLEOTIDE SEQUENCE [LARGE SCALE GENOMIC DNA]</scope>
    <source>
        <strain evidence="1">157</strain>
        <tissue evidence="1">Leaf</tissue>
    </source>
</reference>
<sequence length="164" mass="18203">MALVSGASWKDKLLGGKSSRSLVSSMNPSETFDGDFDFEDGDMLRSTIYGIPAIGFSDRIKKILVKDMETTVVVKLLGRNIGYDDYEMVLTQGPWVVFGHYLTVQPKVAKMDIKTGSGMRDQFATMAVFIDLEKSLTSHVLINGRIQRVEFEALPVRSQFAVKG</sequence>
<accession>A0A7J8LEU1</accession>
<evidence type="ECO:0008006" key="3">
    <source>
        <dbReference type="Google" id="ProtNLM"/>
    </source>
</evidence>
<comment type="caution">
    <text evidence="1">The sequence shown here is derived from an EMBL/GenBank/DDBJ whole genome shotgun (WGS) entry which is preliminary data.</text>
</comment>
<evidence type="ECO:0000313" key="2">
    <source>
        <dbReference type="Proteomes" id="UP000593572"/>
    </source>
</evidence>
<dbReference type="EMBL" id="JABEZX010000002">
    <property type="protein sequence ID" value="MBA0550842.1"/>
    <property type="molecule type" value="Genomic_DNA"/>
</dbReference>
<gene>
    <name evidence="1" type="ORF">Golob_021754</name>
</gene>
<proteinExistence type="predicted"/>
<name>A0A7J8LEU1_9ROSI</name>
<protein>
    <recommendedName>
        <fullName evidence="3">DUF4283 domain-containing protein</fullName>
    </recommendedName>
</protein>
<evidence type="ECO:0000313" key="1">
    <source>
        <dbReference type="EMBL" id="MBA0550842.1"/>
    </source>
</evidence>
<dbReference type="Proteomes" id="UP000593572">
    <property type="component" value="Unassembled WGS sequence"/>
</dbReference>
<organism evidence="1 2">
    <name type="scientific">Gossypium lobatum</name>
    <dbReference type="NCBI Taxonomy" id="34289"/>
    <lineage>
        <taxon>Eukaryota</taxon>
        <taxon>Viridiplantae</taxon>
        <taxon>Streptophyta</taxon>
        <taxon>Embryophyta</taxon>
        <taxon>Tracheophyta</taxon>
        <taxon>Spermatophyta</taxon>
        <taxon>Magnoliopsida</taxon>
        <taxon>eudicotyledons</taxon>
        <taxon>Gunneridae</taxon>
        <taxon>Pentapetalae</taxon>
        <taxon>rosids</taxon>
        <taxon>malvids</taxon>
        <taxon>Malvales</taxon>
        <taxon>Malvaceae</taxon>
        <taxon>Malvoideae</taxon>
        <taxon>Gossypium</taxon>
    </lineage>
</organism>